<dbReference type="PROSITE" id="PS50932">
    <property type="entry name" value="HTH_LACI_2"/>
    <property type="match status" value="1"/>
</dbReference>
<dbReference type="Pfam" id="PF00356">
    <property type="entry name" value="LacI"/>
    <property type="match status" value="1"/>
</dbReference>
<protein>
    <submittedName>
        <fullName evidence="5">LacI family transcriptional regulator</fullName>
    </submittedName>
</protein>
<dbReference type="InterPro" id="IPR046335">
    <property type="entry name" value="LacI/GalR-like_sensor"/>
</dbReference>
<dbReference type="CDD" id="cd06267">
    <property type="entry name" value="PBP1_LacI_sugar_binding-like"/>
    <property type="match status" value="1"/>
</dbReference>
<keyword evidence="3" id="KW-0804">Transcription</keyword>
<evidence type="ECO:0000256" key="1">
    <source>
        <dbReference type="ARBA" id="ARBA00023015"/>
    </source>
</evidence>
<dbReference type="Gene3D" id="3.40.50.2300">
    <property type="match status" value="2"/>
</dbReference>
<evidence type="ECO:0000256" key="2">
    <source>
        <dbReference type="ARBA" id="ARBA00023125"/>
    </source>
</evidence>
<dbReference type="InterPro" id="IPR010982">
    <property type="entry name" value="Lambda_DNA-bd_dom_sf"/>
</dbReference>
<dbReference type="SMART" id="SM00354">
    <property type="entry name" value="HTH_LACI"/>
    <property type="match status" value="1"/>
</dbReference>
<dbReference type="Proteomes" id="UP000035159">
    <property type="component" value="Chromosome"/>
</dbReference>
<keyword evidence="1" id="KW-0805">Transcription regulation</keyword>
<name>A0A0G2ZC98_9BACT</name>
<dbReference type="SUPFAM" id="SSF53822">
    <property type="entry name" value="Periplasmic binding protein-like I"/>
    <property type="match status" value="1"/>
</dbReference>
<dbReference type="STRING" id="1330330.IX53_07700"/>
<dbReference type="PANTHER" id="PTHR30146">
    <property type="entry name" value="LACI-RELATED TRANSCRIPTIONAL REPRESSOR"/>
    <property type="match status" value="1"/>
</dbReference>
<organism evidence="5 6">
    <name type="scientific">Kosmotoga pacifica</name>
    <dbReference type="NCBI Taxonomy" id="1330330"/>
    <lineage>
        <taxon>Bacteria</taxon>
        <taxon>Thermotogati</taxon>
        <taxon>Thermotogota</taxon>
        <taxon>Thermotogae</taxon>
        <taxon>Kosmotogales</taxon>
        <taxon>Kosmotogaceae</taxon>
        <taxon>Kosmotoga</taxon>
    </lineage>
</organism>
<dbReference type="RefSeq" id="WP_047754851.1">
    <property type="nucleotide sequence ID" value="NZ_CAJUHA010000017.1"/>
</dbReference>
<dbReference type="GO" id="GO:0000976">
    <property type="term" value="F:transcription cis-regulatory region binding"/>
    <property type="evidence" value="ECO:0007669"/>
    <property type="project" value="TreeGrafter"/>
</dbReference>
<evidence type="ECO:0000259" key="4">
    <source>
        <dbReference type="PROSITE" id="PS50932"/>
    </source>
</evidence>
<dbReference type="PANTHER" id="PTHR30146:SF109">
    <property type="entry name" value="HTH-TYPE TRANSCRIPTIONAL REGULATOR GALS"/>
    <property type="match status" value="1"/>
</dbReference>
<dbReference type="GO" id="GO:0003700">
    <property type="term" value="F:DNA-binding transcription factor activity"/>
    <property type="evidence" value="ECO:0007669"/>
    <property type="project" value="TreeGrafter"/>
</dbReference>
<dbReference type="InterPro" id="IPR028082">
    <property type="entry name" value="Peripla_BP_I"/>
</dbReference>
<dbReference type="KEGG" id="kpf:IX53_07700"/>
<dbReference type="CDD" id="cd01392">
    <property type="entry name" value="HTH_LacI"/>
    <property type="match status" value="1"/>
</dbReference>
<dbReference type="InterPro" id="IPR000843">
    <property type="entry name" value="HTH_LacI"/>
</dbReference>
<dbReference type="Gene3D" id="1.10.260.40">
    <property type="entry name" value="lambda repressor-like DNA-binding domains"/>
    <property type="match status" value="1"/>
</dbReference>
<evidence type="ECO:0000256" key="3">
    <source>
        <dbReference type="ARBA" id="ARBA00023163"/>
    </source>
</evidence>
<dbReference type="SUPFAM" id="SSF47413">
    <property type="entry name" value="lambda repressor-like DNA-binding domains"/>
    <property type="match status" value="1"/>
</dbReference>
<proteinExistence type="predicted"/>
<dbReference type="OrthoDB" id="47944at2"/>
<sequence length="333" mass="37867">MKKVTITDIAKLTGYSIKTVSRVINNAPNVKEETRRKILQVIEEHNYSVNLLAKALRNSETRTVILFIDRRKGKYWNEWHDLMLKSIMVKLKDRGYKVILSPSSGEETISNDTDGFHLLKSGLADGAIMFDVISKDCRVKYLRANNIPFIIIGKDMDFTDTSFVDLDNYLVGFIGAEYLINKGYKNIVFFLGPKVFNVNRDRAQGFEEACKKHGVTHSVFYGISTIKGIYEKTHELLSRATVDAFFISGDEKALGAYRAIREKGLKIPEDVAVLGIDNLPSSEYMYPPLTSIDQNVEKFSDQAVNLLIEMMHSKEKTPKRIILTPRIVERQSV</sequence>
<dbReference type="Pfam" id="PF13377">
    <property type="entry name" value="Peripla_BP_3"/>
    <property type="match status" value="1"/>
</dbReference>
<evidence type="ECO:0000313" key="5">
    <source>
        <dbReference type="EMBL" id="AKI97716.1"/>
    </source>
</evidence>
<gene>
    <name evidence="5" type="ORF">IX53_07700</name>
</gene>
<keyword evidence="2" id="KW-0238">DNA-binding</keyword>
<accession>A0A0G2ZC98</accession>
<dbReference type="AlphaFoldDB" id="A0A0G2ZC98"/>
<reference evidence="5 6" key="1">
    <citation type="submission" date="2015-04" db="EMBL/GenBank/DDBJ databases">
        <title>Complete Genome Sequence of Kosmotoga pacifica SLHLJ1.</title>
        <authorList>
            <person name="Jiang L.J."/>
            <person name="Shao Z.Z."/>
            <person name="Jebbar M."/>
        </authorList>
    </citation>
    <scope>NUCLEOTIDE SEQUENCE [LARGE SCALE GENOMIC DNA]</scope>
    <source>
        <strain evidence="5 6">SLHLJ1</strain>
    </source>
</reference>
<feature type="domain" description="HTH lacI-type" evidence="4">
    <location>
        <begin position="4"/>
        <end position="58"/>
    </location>
</feature>
<keyword evidence="6" id="KW-1185">Reference proteome</keyword>
<evidence type="ECO:0000313" key="6">
    <source>
        <dbReference type="Proteomes" id="UP000035159"/>
    </source>
</evidence>
<dbReference type="PATRIC" id="fig|1330330.3.peg.1559"/>
<dbReference type="EMBL" id="CP011232">
    <property type="protein sequence ID" value="AKI97716.1"/>
    <property type="molecule type" value="Genomic_DNA"/>
</dbReference>